<keyword evidence="2" id="KW-0479">Metal-binding</keyword>
<dbReference type="AlphaFoldDB" id="A0AAN8Z606"/>
<dbReference type="Pfam" id="PF16135">
    <property type="entry name" value="TDBD"/>
    <property type="match status" value="2"/>
</dbReference>
<dbReference type="GO" id="GO:0008270">
    <property type="term" value="F:zinc ion binding"/>
    <property type="evidence" value="ECO:0007669"/>
    <property type="project" value="UniProtKB-KW"/>
</dbReference>
<dbReference type="InterPro" id="IPR059153">
    <property type="entry name" value="NSD_PHD-1st"/>
</dbReference>
<evidence type="ECO:0000256" key="4">
    <source>
        <dbReference type="ARBA" id="ARBA00022833"/>
    </source>
</evidence>
<dbReference type="InterPro" id="IPR013083">
    <property type="entry name" value="Znf_RING/FYVE/PHD"/>
</dbReference>
<dbReference type="GO" id="GO:0005634">
    <property type="term" value="C:nucleus"/>
    <property type="evidence" value="ECO:0007669"/>
    <property type="project" value="UniProtKB-SubCell"/>
</dbReference>
<comment type="caution">
    <text evidence="9">The sequence shown here is derived from an EMBL/GenBank/DDBJ whole genome shotgun (WGS) entry which is preliminary data.</text>
</comment>
<dbReference type="InterPro" id="IPR019787">
    <property type="entry name" value="Znf_PHD-finger"/>
</dbReference>
<dbReference type="PANTHER" id="PTHR47025:SF27">
    <property type="entry name" value="PHD-TYPE DOMAIN-CONTAINING PROTEIN"/>
    <property type="match status" value="1"/>
</dbReference>
<dbReference type="SMART" id="SM00249">
    <property type="entry name" value="PHD"/>
    <property type="match status" value="2"/>
</dbReference>
<dbReference type="Proteomes" id="UP001370490">
    <property type="component" value="Unassembled WGS sequence"/>
</dbReference>
<dbReference type="SUPFAM" id="SSF55729">
    <property type="entry name" value="Acyl-CoA N-acyltransferases (Nat)"/>
    <property type="match status" value="1"/>
</dbReference>
<keyword evidence="10" id="KW-1185">Reference proteome</keyword>
<dbReference type="Pfam" id="PF23209">
    <property type="entry name" value="IDM1_C"/>
    <property type="match status" value="1"/>
</dbReference>
<dbReference type="GO" id="GO:0000977">
    <property type="term" value="F:RNA polymerase II transcription regulatory region sequence-specific DNA binding"/>
    <property type="evidence" value="ECO:0007669"/>
    <property type="project" value="TreeGrafter"/>
</dbReference>
<dbReference type="SUPFAM" id="SSF57903">
    <property type="entry name" value="FYVE/PHD zinc finger"/>
    <property type="match status" value="2"/>
</dbReference>
<dbReference type="EMBL" id="JBAMMX010000014">
    <property type="protein sequence ID" value="KAK6927764.1"/>
    <property type="molecule type" value="Genomic_DNA"/>
</dbReference>
<dbReference type="InterPro" id="IPR032308">
    <property type="entry name" value="TDBD"/>
</dbReference>
<evidence type="ECO:0000256" key="6">
    <source>
        <dbReference type="PROSITE-ProRule" id="PRU00146"/>
    </source>
</evidence>
<reference evidence="9 10" key="1">
    <citation type="submission" date="2023-12" db="EMBL/GenBank/DDBJ databases">
        <title>A high-quality genome assembly for Dillenia turbinata (Dilleniales).</title>
        <authorList>
            <person name="Chanderbali A."/>
        </authorList>
    </citation>
    <scope>NUCLEOTIDE SEQUENCE [LARGE SCALE GENOMIC DNA]</scope>
    <source>
        <strain evidence="9">LSX21</strain>
        <tissue evidence="9">Leaf</tissue>
    </source>
</reference>
<dbReference type="InterPro" id="IPR019786">
    <property type="entry name" value="Zinc_finger_PHD-type_CS"/>
</dbReference>
<feature type="region of interest" description="Disordered" evidence="7">
    <location>
        <begin position="1"/>
        <end position="29"/>
    </location>
</feature>
<dbReference type="PROSITE" id="PS01359">
    <property type="entry name" value="ZF_PHD_1"/>
    <property type="match status" value="1"/>
</dbReference>
<evidence type="ECO:0000256" key="3">
    <source>
        <dbReference type="ARBA" id="ARBA00022771"/>
    </source>
</evidence>
<dbReference type="Pfam" id="PF23011">
    <property type="entry name" value="PHD-1st_NSD"/>
    <property type="match status" value="1"/>
</dbReference>
<protein>
    <submittedName>
        <fullName evidence="9">Tify domain binding domain</fullName>
    </submittedName>
</protein>
<dbReference type="GO" id="GO:0042393">
    <property type="term" value="F:histone binding"/>
    <property type="evidence" value="ECO:0007669"/>
    <property type="project" value="TreeGrafter"/>
</dbReference>
<evidence type="ECO:0000256" key="5">
    <source>
        <dbReference type="ARBA" id="ARBA00023242"/>
    </source>
</evidence>
<dbReference type="InterPro" id="IPR016181">
    <property type="entry name" value="Acyl_CoA_acyltransferase"/>
</dbReference>
<evidence type="ECO:0000313" key="9">
    <source>
        <dbReference type="EMBL" id="KAK6927764.1"/>
    </source>
</evidence>
<sequence length="768" mass="85136">MIESIINEEPTFEAGVKSDSSNRSQGRYALKPRVEKKNVSVDDSTVVPEVVEDEARGGYETSRSPKSKMELKMSKKIALKSIPVTVRELIDTGMLEGLRVTYIGVGKAYSMPGIIKDGGILCFCVSCNGNNVVTPAKFELHACNSYKRPCQYIELENGKSFHDILTECKNNPLETLEATIKNALGLLPGRNDIICQSCKGIFPASNSTKTGLCGLCIELEESEAWSRQTTVAKARARKRLSVCQSSKPVSVSISSQKKRKWITSHDRSTESVARTKSSKHALEAVSLHEKAQGSLTKKHLRLHKLVFEDNGLPDGTELGYYGRGKRLLVGYKKGSGILCCCCNTVISASQFEVHAGRASRRKPYSYIYTSNGVSLHELAISLSRGRKYSAKDNEDLCSICADGGNLLLCDGCPRAFHKECASVSLVPYGDWYCQYCQNMFQREKYWEHNANALAAGRVAGIDPIEQITTRCMRIVKNDPGVELSGCSLCRGYDFSRSGFGPRTVMICDQCEKEFHVGCLKKSKMADLKELPMGEWFCSLDCKNIHSALMKLVSSGSEKLEDNLLDAIIRKQLKQNSGAVPDVDVRWRLLSGQLADSDSGTRFLLSKAVRIFHDCFDPIVDSTTGRDLIPDMVFGRNNRDQELGGMHCAILTINSSVVSAGIFRVFGREVAELPLVATTNDSQGKGYFQVLFDCIEKLLAFLKVKSLVLPAAEGAESIWTDRFGFERTSPDQVTNFRRGCFQLMTFQGTTMLHKRVPDCRIIKKQNPDQ</sequence>
<dbReference type="PROSITE" id="PS50016">
    <property type="entry name" value="ZF_PHD_2"/>
    <property type="match status" value="1"/>
</dbReference>
<evidence type="ECO:0000256" key="7">
    <source>
        <dbReference type="SAM" id="MobiDB-lite"/>
    </source>
</evidence>
<dbReference type="PANTHER" id="PTHR47025">
    <property type="entry name" value="AUTOIMMUNE REGULATOR"/>
    <property type="match status" value="1"/>
</dbReference>
<evidence type="ECO:0000256" key="2">
    <source>
        <dbReference type="ARBA" id="ARBA00022723"/>
    </source>
</evidence>
<comment type="subcellular location">
    <subcellularLocation>
        <location evidence="1">Nucleus</location>
    </subcellularLocation>
</comment>
<evidence type="ECO:0000256" key="1">
    <source>
        <dbReference type="ARBA" id="ARBA00004123"/>
    </source>
</evidence>
<evidence type="ECO:0000259" key="8">
    <source>
        <dbReference type="PROSITE" id="PS50016"/>
    </source>
</evidence>
<dbReference type="InterPro" id="IPR001965">
    <property type="entry name" value="Znf_PHD"/>
</dbReference>
<keyword evidence="3 6" id="KW-0863">Zinc-finger</keyword>
<feature type="domain" description="PHD-type" evidence="8">
    <location>
        <begin position="394"/>
        <end position="439"/>
    </location>
</feature>
<organism evidence="9 10">
    <name type="scientific">Dillenia turbinata</name>
    <dbReference type="NCBI Taxonomy" id="194707"/>
    <lineage>
        <taxon>Eukaryota</taxon>
        <taxon>Viridiplantae</taxon>
        <taxon>Streptophyta</taxon>
        <taxon>Embryophyta</taxon>
        <taxon>Tracheophyta</taxon>
        <taxon>Spermatophyta</taxon>
        <taxon>Magnoliopsida</taxon>
        <taxon>eudicotyledons</taxon>
        <taxon>Gunneridae</taxon>
        <taxon>Pentapetalae</taxon>
        <taxon>Dilleniales</taxon>
        <taxon>Dilleniaceae</taxon>
        <taxon>Dillenia</taxon>
    </lineage>
</organism>
<dbReference type="GO" id="GO:0003682">
    <property type="term" value="F:chromatin binding"/>
    <property type="evidence" value="ECO:0007669"/>
    <property type="project" value="TreeGrafter"/>
</dbReference>
<dbReference type="FunFam" id="3.30.40.10:FF:000494">
    <property type="entry name" value="Acyl-CoA N-acyltransferase with RING/FYVE/PHD-type zinc finger domain"/>
    <property type="match status" value="1"/>
</dbReference>
<proteinExistence type="predicted"/>
<dbReference type="Gene3D" id="3.30.40.10">
    <property type="entry name" value="Zinc/RING finger domain, C3HC4 (zinc finger)"/>
    <property type="match status" value="2"/>
</dbReference>
<evidence type="ECO:0000313" key="10">
    <source>
        <dbReference type="Proteomes" id="UP001370490"/>
    </source>
</evidence>
<gene>
    <name evidence="9" type="ORF">RJ641_006355</name>
</gene>
<keyword evidence="4" id="KW-0862">Zinc</keyword>
<dbReference type="GO" id="GO:0045944">
    <property type="term" value="P:positive regulation of transcription by RNA polymerase II"/>
    <property type="evidence" value="ECO:0007669"/>
    <property type="project" value="TreeGrafter"/>
</dbReference>
<dbReference type="InterPro" id="IPR056511">
    <property type="entry name" value="IDM1_C"/>
</dbReference>
<name>A0AAN8Z606_9MAGN</name>
<dbReference type="CDD" id="cd15539">
    <property type="entry name" value="PHD1_AIRE"/>
    <property type="match status" value="1"/>
</dbReference>
<dbReference type="InterPro" id="IPR011011">
    <property type="entry name" value="Znf_FYVE_PHD"/>
</dbReference>
<keyword evidence="5" id="KW-0539">Nucleus</keyword>
<accession>A0AAN8Z606</accession>